<dbReference type="InterPro" id="IPR027565">
    <property type="entry name" value="Cupin_WbuC"/>
</dbReference>
<evidence type="ECO:0000259" key="1">
    <source>
        <dbReference type="Pfam" id="PF19480"/>
    </source>
</evidence>
<proteinExistence type="predicted"/>
<dbReference type="RefSeq" id="WP_136077316.1">
    <property type="nucleotide sequence ID" value="NZ_CAAHFG010000001.1"/>
</dbReference>
<dbReference type="InterPro" id="IPR014710">
    <property type="entry name" value="RmlC-like_jellyroll"/>
</dbReference>
<evidence type="ECO:0000313" key="2">
    <source>
        <dbReference type="EMBL" id="VGO11567.1"/>
    </source>
</evidence>
<organism evidence="2 3">
    <name type="scientific">Pontiella desulfatans</name>
    <dbReference type="NCBI Taxonomy" id="2750659"/>
    <lineage>
        <taxon>Bacteria</taxon>
        <taxon>Pseudomonadati</taxon>
        <taxon>Kiritimatiellota</taxon>
        <taxon>Kiritimatiellia</taxon>
        <taxon>Kiritimatiellales</taxon>
        <taxon>Pontiellaceae</taxon>
        <taxon>Pontiella</taxon>
    </lineage>
</organism>
<dbReference type="Proteomes" id="UP000366872">
    <property type="component" value="Unassembled WGS sequence"/>
</dbReference>
<name>A0A6C2TVJ9_PONDE</name>
<dbReference type="AlphaFoldDB" id="A0A6C2TVJ9"/>
<accession>A0A6C2TVJ9</accession>
<feature type="domain" description="Cupin fold metalloprotein WbuC cupin" evidence="1">
    <location>
        <begin position="23"/>
        <end position="98"/>
    </location>
</feature>
<dbReference type="Gene3D" id="2.60.120.10">
    <property type="entry name" value="Jelly Rolls"/>
    <property type="match status" value="1"/>
</dbReference>
<dbReference type="SUPFAM" id="SSF51182">
    <property type="entry name" value="RmlC-like cupins"/>
    <property type="match status" value="1"/>
</dbReference>
<keyword evidence="3" id="KW-1185">Reference proteome</keyword>
<dbReference type="Pfam" id="PF19480">
    <property type="entry name" value="DUF6016"/>
    <property type="match status" value="1"/>
</dbReference>
<dbReference type="NCBIfam" id="TIGR04366">
    <property type="entry name" value="cupin_WbuC"/>
    <property type="match status" value="1"/>
</dbReference>
<dbReference type="CDD" id="cd07005">
    <property type="entry name" value="cupin_WbuC-like"/>
    <property type="match status" value="1"/>
</dbReference>
<reference evidence="2 3" key="1">
    <citation type="submission" date="2019-04" db="EMBL/GenBank/DDBJ databases">
        <authorList>
            <person name="Van Vliet M D."/>
        </authorList>
    </citation>
    <scope>NUCLEOTIDE SEQUENCE [LARGE SCALE GENOMIC DNA]</scope>
    <source>
        <strain evidence="2 3">F1</strain>
    </source>
</reference>
<dbReference type="InterPro" id="IPR046058">
    <property type="entry name" value="WbuC_cupin"/>
</dbReference>
<gene>
    <name evidence="2" type="ORF">PDESU_00112</name>
</gene>
<dbReference type="EMBL" id="CAAHFG010000001">
    <property type="protein sequence ID" value="VGO11567.1"/>
    <property type="molecule type" value="Genomic_DNA"/>
</dbReference>
<protein>
    <recommendedName>
        <fullName evidence="1">Cupin fold metalloprotein WbuC cupin domain-containing protein</fullName>
    </recommendedName>
</protein>
<evidence type="ECO:0000313" key="3">
    <source>
        <dbReference type="Proteomes" id="UP000366872"/>
    </source>
</evidence>
<sequence length="185" mass="20222">MTEKTDYPMALPPPDGPLTAIGEELLAGGKAASRKSPRGRIIQPLHKQGGDLLQRMLNTLQPGSYIRPHRHAPGRGESIVVLSGTLLYLTFTEEGAVDVVLRLKAGAPEFGVDTEGGIWHCFMALEPDTVLFEVKPGPYDAKADKEFAPWAPEEYSPESAAYLGELLDYAAKHHTCISMKWPDEP</sequence>
<dbReference type="InterPro" id="IPR011051">
    <property type="entry name" value="RmlC_Cupin_sf"/>
</dbReference>